<feature type="chain" id="PRO_5042879509" evidence="7">
    <location>
        <begin position="26"/>
        <end position="239"/>
    </location>
</feature>
<keyword evidence="2 6" id="KW-0812">Transmembrane</keyword>
<dbReference type="PANTHER" id="PTHR31652:SF0">
    <property type="entry name" value="LIMR FAMILY PROTEIN DDB_G0283707-RELATED"/>
    <property type="match status" value="1"/>
</dbReference>
<organism evidence="8 9">
    <name type="scientific">Psophocarpus tetragonolobus</name>
    <name type="common">Winged bean</name>
    <name type="synonym">Dolichos tetragonolobus</name>
    <dbReference type="NCBI Taxonomy" id="3891"/>
    <lineage>
        <taxon>Eukaryota</taxon>
        <taxon>Viridiplantae</taxon>
        <taxon>Streptophyta</taxon>
        <taxon>Embryophyta</taxon>
        <taxon>Tracheophyta</taxon>
        <taxon>Spermatophyta</taxon>
        <taxon>Magnoliopsida</taxon>
        <taxon>eudicotyledons</taxon>
        <taxon>Gunneridae</taxon>
        <taxon>Pentapetalae</taxon>
        <taxon>rosids</taxon>
        <taxon>fabids</taxon>
        <taxon>Fabales</taxon>
        <taxon>Fabaceae</taxon>
        <taxon>Papilionoideae</taxon>
        <taxon>50 kb inversion clade</taxon>
        <taxon>NPAAA clade</taxon>
        <taxon>indigoferoid/millettioid clade</taxon>
        <taxon>Phaseoleae</taxon>
        <taxon>Psophocarpus</taxon>
    </lineage>
</organism>
<proteinExistence type="predicted"/>
<dbReference type="AlphaFoldDB" id="A0AAN9S7D3"/>
<keyword evidence="4 6" id="KW-0472">Membrane</keyword>
<evidence type="ECO:0000313" key="9">
    <source>
        <dbReference type="Proteomes" id="UP001386955"/>
    </source>
</evidence>
<dbReference type="PANTHER" id="PTHR31652">
    <property type="entry name" value="LIMR FAMILY PROTEIN DDB_G0283707-RELATED"/>
    <property type="match status" value="1"/>
</dbReference>
<evidence type="ECO:0000256" key="6">
    <source>
        <dbReference type="SAM" id="Phobius"/>
    </source>
</evidence>
<accession>A0AAN9S7D3</accession>
<feature type="signal peptide" evidence="7">
    <location>
        <begin position="1"/>
        <end position="25"/>
    </location>
</feature>
<comment type="caution">
    <text evidence="8">The sequence shown here is derived from an EMBL/GenBank/DDBJ whole genome shotgun (WGS) entry which is preliminary data.</text>
</comment>
<evidence type="ECO:0000256" key="5">
    <source>
        <dbReference type="SAM" id="MobiDB-lite"/>
    </source>
</evidence>
<feature type="compositionally biased region" description="Basic and acidic residues" evidence="5">
    <location>
        <begin position="120"/>
        <end position="135"/>
    </location>
</feature>
<reference evidence="8 9" key="1">
    <citation type="submission" date="2024-01" db="EMBL/GenBank/DDBJ databases">
        <title>The genomes of 5 underutilized Papilionoideae crops provide insights into root nodulation and disease resistanc.</title>
        <authorList>
            <person name="Jiang F."/>
        </authorList>
    </citation>
    <scope>NUCLEOTIDE SEQUENCE [LARGE SCALE GENOMIC DNA]</scope>
    <source>
        <strain evidence="8">DUOXIRENSHENG_FW03</strain>
        <tissue evidence="8">Leaves</tissue>
    </source>
</reference>
<protein>
    <submittedName>
        <fullName evidence="8">Uncharacterized protein</fullName>
    </submittedName>
</protein>
<sequence length="239" mass="27579">MDLLGRWTLLLCISLFPQANLLTHGTSIVVNHVLETPISVLLLHTLLVLHQRKHELCVLPFQNMLLLLPLLLMLCFLLYLVVTVLLCLPLGLIFSFIRCRKVVITCSQYQEATELTRKEKDLKKAAESHHPEERSGSQGRKIHQNMKSVEKEVLQLEDVKLLEEMYPQGENAKTTRALSSRIFGKTCFGNFRMEAPHCQMLEEPDTCSFFVHHFFCSLITPHFFKKCNFCSLINIDLRK</sequence>
<dbReference type="EMBL" id="JAYMYS010000006">
    <property type="protein sequence ID" value="KAK7390381.1"/>
    <property type="molecule type" value="Genomic_DNA"/>
</dbReference>
<evidence type="ECO:0000256" key="4">
    <source>
        <dbReference type="ARBA" id="ARBA00023136"/>
    </source>
</evidence>
<keyword evidence="3 6" id="KW-1133">Transmembrane helix</keyword>
<name>A0AAN9S7D3_PSOTE</name>
<evidence type="ECO:0000256" key="3">
    <source>
        <dbReference type="ARBA" id="ARBA00022989"/>
    </source>
</evidence>
<dbReference type="Proteomes" id="UP001386955">
    <property type="component" value="Unassembled WGS sequence"/>
</dbReference>
<gene>
    <name evidence="8" type="ORF">VNO78_25686</name>
</gene>
<evidence type="ECO:0000313" key="8">
    <source>
        <dbReference type="EMBL" id="KAK7390381.1"/>
    </source>
</evidence>
<keyword evidence="9" id="KW-1185">Reference proteome</keyword>
<comment type="subcellular location">
    <subcellularLocation>
        <location evidence="1">Membrane</location>
        <topology evidence="1">Multi-pass membrane protein</topology>
    </subcellularLocation>
</comment>
<dbReference type="GO" id="GO:0016020">
    <property type="term" value="C:membrane"/>
    <property type="evidence" value="ECO:0007669"/>
    <property type="project" value="UniProtKB-SubCell"/>
</dbReference>
<feature type="region of interest" description="Disordered" evidence="5">
    <location>
        <begin position="120"/>
        <end position="142"/>
    </location>
</feature>
<evidence type="ECO:0000256" key="1">
    <source>
        <dbReference type="ARBA" id="ARBA00004141"/>
    </source>
</evidence>
<evidence type="ECO:0000256" key="2">
    <source>
        <dbReference type="ARBA" id="ARBA00022692"/>
    </source>
</evidence>
<keyword evidence="7" id="KW-0732">Signal</keyword>
<feature type="transmembrane region" description="Helical" evidence="6">
    <location>
        <begin position="70"/>
        <end position="97"/>
    </location>
</feature>
<evidence type="ECO:0000256" key="7">
    <source>
        <dbReference type="SAM" id="SignalP"/>
    </source>
</evidence>